<dbReference type="Gene3D" id="3.30.70.330">
    <property type="match status" value="1"/>
</dbReference>
<name>A0A8K0H6P5_9ROSA</name>
<feature type="domain" description="BAH" evidence="1">
    <location>
        <begin position="78"/>
        <end position="203"/>
    </location>
</feature>
<dbReference type="PANTHER" id="PTHR47073:SF2">
    <property type="entry name" value="PROTEIN ANTI-SILENCING 1"/>
    <property type="match status" value="1"/>
</dbReference>
<dbReference type="FunFam" id="2.30.30.490:FF:000017">
    <property type="entry name" value="Bromo-adjacent homology (BAH) domain-containing protein"/>
    <property type="match status" value="1"/>
</dbReference>
<sequence>MSDTKSFFCARARGEEVKQERLRALDYGCFNTLFWKVAYESMVEADSEGVEFEWGKKRGRGGANKAVQFYESFTYDGVEYHLYDSVYMYEEDETEPYIGKLIKIWENSARGKKVKVLWFFRPCEIANFLGDQEVLENELFLASGEGAGLANTNPLEAIAGKCNVLCISKDSRNVQPSDEELQKADYIFRRTFDVKHCKIMDKMDDQIAGTDVKSIFNRTNLQDAGSLAIVVRSLQNLSKENPALRTNENCNDATVVLLDQNLYNENPVVRTNESCIGTTVDLLDQNLSKENQSVKTNENCNEASVVPSDQILCKENPAVKTNRNCIDTSENGVVAGSNIPLTKQKYSPREIRVSRPGIDSVDTAATNQRPENVSDHRASLQPKVESGNSKVKVGRLVRQVEIEEKAKCIKDSVDVDVRPYKKAKHDGSFKVSDDKNNILNLRLNSDGNDTKSLAPAASVADKYRLKSSETDTGPFKKLKPEDKTTMVSNRMLPNASATHSQCQDHKIDGQELGVTRRPNVDKSRWFTGPWEDRLQTAHEQGRLVLLQNLDPACTSAEVEDIVWQGFEESCKAKMIQRTAFSSPHSGQAFVLFKTRQVAEMVVKKLEEGCLLLSNGRPLLGRIRAPSLPEKNPKFFGHLVIDRLRYQMARENKDAVSTSHCSQPNTIEYDMAIDWRLLQERSDLTWKNLIEQQGFELKKLMARLKAKKT</sequence>
<dbReference type="CDD" id="cd00590">
    <property type="entry name" value="RRM_SF"/>
    <property type="match status" value="1"/>
</dbReference>
<dbReference type="PROSITE" id="PS51038">
    <property type="entry name" value="BAH"/>
    <property type="match status" value="1"/>
</dbReference>
<dbReference type="InterPro" id="IPR043151">
    <property type="entry name" value="BAH_sf"/>
</dbReference>
<dbReference type="GO" id="GO:0003682">
    <property type="term" value="F:chromatin binding"/>
    <property type="evidence" value="ECO:0007669"/>
    <property type="project" value="InterPro"/>
</dbReference>
<keyword evidence="3" id="KW-1185">Reference proteome</keyword>
<dbReference type="Proteomes" id="UP000796880">
    <property type="component" value="Unassembled WGS sequence"/>
</dbReference>
<protein>
    <recommendedName>
        <fullName evidence="1">BAH domain-containing protein</fullName>
    </recommendedName>
</protein>
<dbReference type="Gene3D" id="2.30.30.490">
    <property type="match status" value="1"/>
</dbReference>
<dbReference type="EMBL" id="VOIH02000005">
    <property type="protein sequence ID" value="KAF3446460.1"/>
    <property type="molecule type" value="Genomic_DNA"/>
</dbReference>
<dbReference type="OrthoDB" id="1896853at2759"/>
<comment type="caution">
    <text evidence="2">The sequence shown here is derived from an EMBL/GenBank/DDBJ whole genome shotgun (WGS) entry which is preliminary data.</text>
</comment>
<dbReference type="GO" id="GO:0003723">
    <property type="term" value="F:RNA binding"/>
    <property type="evidence" value="ECO:0007669"/>
    <property type="project" value="TreeGrafter"/>
</dbReference>
<dbReference type="Pfam" id="PF01426">
    <property type="entry name" value="BAH"/>
    <property type="match status" value="1"/>
</dbReference>
<dbReference type="SUPFAM" id="SSF54928">
    <property type="entry name" value="RNA-binding domain, RBD"/>
    <property type="match status" value="1"/>
</dbReference>
<dbReference type="InterPro" id="IPR001025">
    <property type="entry name" value="BAH_dom"/>
</dbReference>
<organism evidence="2 3">
    <name type="scientific">Rhamnella rubrinervis</name>
    <dbReference type="NCBI Taxonomy" id="2594499"/>
    <lineage>
        <taxon>Eukaryota</taxon>
        <taxon>Viridiplantae</taxon>
        <taxon>Streptophyta</taxon>
        <taxon>Embryophyta</taxon>
        <taxon>Tracheophyta</taxon>
        <taxon>Spermatophyta</taxon>
        <taxon>Magnoliopsida</taxon>
        <taxon>eudicotyledons</taxon>
        <taxon>Gunneridae</taxon>
        <taxon>Pentapetalae</taxon>
        <taxon>rosids</taxon>
        <taxon>fabids</taxon>
        <taxon>Rosales</taxon>
        <taxon>Rhamnaceae</taxon>
        <taxon>rhamnoid group</taxon>
        <taxon>Rhamneae</taxon>
        <taxon>Rhamnella</taxon>
    </lineage>
</organism>
<proteinExistence type="predicted"/>
<dbReference type="InterPro" id="IPR012677">
    <property type="entry name" value="Nucleotide-bd_a/b_plait_sf"/>
</dbReference>
<gene>
    <name evidence="2" type="ORF">FNV43_RR11639</name>
</gene>
<dbReference type="InterPro" id="IPR035979">
    <property type="entry name" value="RBD_domain_sf"/>
</dbReference>
<dbReference type="PANTHER" id="PTHR47073">
    <property type="entry name" value="PROTEIN ANTI-SILENCING 1"/>
    <property type="match status" value="1"/>
</dbReference>
<dbReference type="SMART" id="SM00439">
    <property type="entry name" value="BAH"/>
    <property type="match status" value="1"/>
</dbReference>
<evidence type="ECO:0000313" key="3">
    <source>
        <dbReference type="Proteomes" id="UP000796880"/>
    </source>
</evidence>
<evidence type="ECO:0000259" key="1">
    <source>
        <dbReference type="PROSITE" id="PS51038"/>
    </source>
</evidence>
<accession>A0A8K0H6P5</accession>
<reference evidence="2" key="1">
    <citation type="submission" date="2020-03" db="EMBL/GenBank/DDBJ databases">
        <title>A high-quality chromosome-level genome assembly of a woody plant with both climbing and erect habits, Rhamnella rubrinervis.</title>
        <authorList>
            <person name="Lu Z."/>
            <person name="Yang Y."/>
            <person name="Zhu X."/>
            <person name="Sun Y."/>
        </authorList>
    </citation>
    <scope>NUCLEOTIDE SEQUENCE</scope>
    <source>
        <strain evidence="2">BYM</strain>
        <tissue evidence="2">Leaf</tissue>
    </source>
</reference>
<evidence type="ECO:0000313" key="2">
    <source>
        <dbReference type="EMBL" id="KAF3446460.1"/>
    </source>
</evidence>
<dbReference type="AlphaFoldDB" id="A0A8K0H6P5"/>